<keyword evidence="3 6" id="KW-0812">Transmembrane</keyword>
<protein>
    <submittedName>
        <fullName evidence="8">GtrA family protein</fullName>
    </submittedName>
</protein>
<proteinExistence type="inferred from homology"/>
<feature type="transmembrane region" description="Helical" evidence="6">
    <location>
        <begin position="59"/>
        <end position="77"/>
    </location>
</feature>
<evidence type="ECO:0000259" key="7">
    <source>
        <dbReference type="Pfam" id="PF04138"/>
    </source>
</evidence>
<keyword evidence="9" id="KW-1185">Reference proteome</keyword>
<evidence type="ECO:0000313" key="9">
    <source>
        <dbReference type="Proteomes" id="UP001203284"/>
    </source>
</evidence>
<organism evidence="8 9">
    <name type="scientific">Ancylobacter crimeensis</name>
    <dbReference type="NCBI Taxonomy" id="2579147"/>
    <lineage>
        <taxon>Bacteria</taxon>
        <taxon>Pseudomonadati</taxon>
        <taxon>Pseudomonadota</taxon>
        <taxon>Alphaproteobacteria</taxon>
        <taxon>Hyphomicrobiales</taxon>
        <taxon>Xanthobacteraceae</taxon>
        <taxon>Ancylobacter</taxon>
    </lineage>
</organism>
<gene>
    <name evidence="8" type="ORF">MWN34_03205</name>
</gene>
<dbReference type="Pfam" id="PF04138">
    <property type="entry name" value="GtrA_DPMS_TM"/>
    <property type="match status" value="1"/>
</dbReference>
<evidence type="ECO:0000256" key="2">
    <source>
        <dbReference type="ARBA" id="ARBA00009399"/>
    </source>
</evidence>
<keyword evidence="4 6" id="KW-1133">Transmembrane helix</keyword>
<feature type="transmembrane region" description="Helical" evidence="6">
    <location>
        <begin position="124"/>
        <end position="146"/>
    </location>
</feature>
<name>A0ABT0D7I7_9HYPH</name>
<reference evidence="8 9" key="1">
    <citation type="submission" date="2022-04" db="EMBL/GenBank/DDBJ databases">
        <authorList>
            <person name="Grouzdev D.S."/>
            <person name="Pantiukh K.S."/>
            <person name="Krutkina M.S."/>
        </authorList>
    </citation>
    <scope>NUCLEOTIDE SEQUENCE [LARGE SCALE GENOMIC DNA]</scope>
    <source>
        <strain evidence="8 9">6x-1</strain>
    </source>
</reference>
<dbReference type="InterPro" id="IPR051401">
    <property type="entry name" value="GtrA_CellWall_Glycosyl"/>
</dbReference>
<dbReference type="InterPro" id="IPR007267">
    <property type="entry name" value="GtrA_DPMS_TM"/>
</dbReference>
<comment type="similarity">
    <text evidence="2">Belongs to the GtrA family.</text>
</comment>
<comment type="caution">
    <text evidence="8">The sequence shown here is derived from an EMBL/GenBank/DDBJ whole genome shotgun (WGS) entry which is preliminary data.</text>
</comment>
<dbReference type="PANTHER" id="PTHR38459:SF1">
    <property type="entry name" value="PROPHAGE BACTOPRENOL-LINKED GLUCOSE TRANSLOCASE HOMOLOG"/>
    <property type="match status" value="1"/>
</dbReference>
<comment type="subcellular location">
    <subcellularLocation>
        <location evidence="1">Membrane</location>
        <topology evidence="1">Multi-pass membrane protein</topology>
    </subcellularLocation>
</comment>
<evidence type="ECO:0000313" key="8">
    <source>
        <dbReference type="EMBL" id="MCK0195912.1"/>
    </source>
</evidence>
<feature type="domain" description="GtrA/DPMS transmembrane" evidence="7">
    <location>
        <begin position="35"/>
        <end position="148"/>
    </location>
</feature>
<feature type="transmembrane region" description="Helical" evidence="6">
    <location>
        <begin position="98"/>
        <end position="118"/>
    </location>
</feature>
<evidence type="ECO:0000256" key="1">
    <source>
        <dbReference type="ARBA" id="ARBA00004141"/>
    </source>
</evidence>
<dbReference type="EMBL" id="JALKCH010000002">
    <property type="protein sequence ID" value="MCK0195912.1"/>
    <property type="molecule type" value="Genomic_DNA"/>
</dbReference>
<evidence type="ECO:0000256" key="5">
    <source>
        <dbReference type="ARBA" id="ARBA00023136"/>
    </source>
</evidence>
<dbReference type="PANTHER" id="PTHR38459">
    <property type="entry name" value="PROPHAGE BACTOPRENOL-LINKED GLUCOSE TRANSLOCASE HOMOLOG"/>
    <property type="match status" value="1"/>
</dbReference>
<feature type="transmembrane region" description="Helical" evidence="6">
    <location>
        <begin position="32"/>
        <end position="53"/>
    </location>
</feature>
<evidence type="ECO:0000256" key="3">
    <source>
        <dbReference type="ARBA" id="ARBA00022692"/>
    </source>
</evidence>
<dbReference type="Proteomes" id="UP001203284">
    <property type="component" value="Unassembled WGS sequence"/>
</dbReference>
<dbReference type="RefSeq" id="WP_247026363.1">
    <property type="nucleotide sequence ID" value="NZ_JALKCH010000002.1"/>
</dbReference>
<evidence type="ECO:0000256" key="6">
    <source>
        <dbReference type="SAM" id="Phobius"/>
    </source>
</evidence>
<accession>A0ABT0D7I7</accession>
<evidence type="ECO:0000256" key="4">
    <source>
        <dbReference type="ARBA" id="ARBA00022989"/>
    </source>
</evidence>
<keyword evidence="5 6" id="KW-0472">Membrane</keyword>
<sequence length="166" mass="16929">MTPGEAQARSVSAEGVAAALPAGGLSARLRHIALFAALGAVGTLAHYTVLIGLVHGAGLGPVAASSAGFVTGGLVNYQLSRRIAFRSSKPHGEALGKFFIVAGIGLVLNALLMALLTGPFSLPYLPAQVGVTAFLVLWHYGGNAVWTFREARREHAPGAGPVLPPA</sequence>